<dbReference type="PANTHER" id="PTHR48022">
    <property type="entry name" value="PLASTIDIC GLUCOSE TRANSPORTER 4"/>
    <property type="match status" value="1"/>
</dbReference>
<feature type="transmembrane region" description="Helical" evidence="10">
    <location>
        <begin position="412"/>
        <end position="430"/>
    </location>
</feature>
<name>A0A167HH16_CALVF</name>
<feature type="transmembrane region" description="Helical" evidence="10">
    <location>
        <begin position="67"/>
        <end position="91"/>
    </location>
</feature>
<feature type="region of interest" description="Disordered" evidence="9">
    <location>
        <begin position="1"/>
        <end position="23"/>
    </location>
</feature>
<dbReference type="AlphaFoldDB" id="A0A167HH16"/>
<dbReference type="Gene3D" id="1.20.1250.20">
    <property type="entry name" value="MFS general substrate transporter like domains"/>
    <property type="match status" value="1"/>
</dbReference>
<evidence type="ECO:0000256" key="5">
    <source>
        <dbReference type="ARBA" id="ARBA00022989"/>
    </source>
</evidence>
<feature type="transmembrane region" description="Helical" evidence="10">
    <location>
        <begin position="363"/>
        <end position="380"/>
    </location>
</feature>
<keyword evidence="4 10" id="KW-0812">Transmembrane</keyword>
<comment type="subcellular location">
    <subcellularLocation>
        <location evidence="1">Membrane</location>
        <topology evidence="1">Multi-pass membrane protein</topology>
    </subcellularLocation>
</comment>
<feature type="transmembrane region" description="Helical" evidence="10">
    <location>
        <begin position="387"/>
        <end position="406"/>
    </location>
</feature>
<dbReference type="OrthoDB" id="6133115at2759"/>
<feature type="transmembrane region" description="Helical" evidence="10">
    <location>
        <begin position="111"/>
        <end position="132"/>
    </location>
</feature>
<keyword evidence="6 10" id="KW-0472">Membrane</keyword>
<feature type="transmembrane region" description="Helical" evidence="10">
    <location>
        <begin position="164"/>
        <end position="186"/>
    </location>
</feature>
<evidence type="ECO:0000256" key="8">
    <source>
        <dbReference type="RuleBase" id="RU003346"/>
    </source>
</evidence>
<dbReference type="NCBIfam" id="TIGR00879">
    <property type="entry name" value="SP"/>
    <property type="match status" value="1"/>
</dbReference>
<dbReference type="InterPro" id="IPR020846">
    <property type="entry name" value="MFS_dom"/>
</dbReference>
<evidence type="ECO:0000256" key="6">
    <source>
        <dbReference type="ARBA" id="ARBA00023136"/>
    </source>
</evidence>
<dbReference type="Pfam" id="PF00083">
    <property type="entry name" value="Sugar_tr"/>
    <property type="match status" value="1"/>
</dbReference>
<gene>
    <name evidence="12" type="ORF">CALVIDRAFT_521351</name>
</gene>
<protein>
    <submittedName>
        <fullName evidence="12">General substrate transporter</fullName>
    </submittedName>
</protein>
<feature type="transmembrane region" description="Helical" evidence="10">
    <location>
        <begin position="480"/>
        <end position="500"/>
    </location>
</feature>
<dbReference type="InterPro" id="IPR005828">
    <property type="entry name" value="MFS_sugar_transport-like"/>
</dbReference>
<keyword evidence="3 8" id="KW-0813">Transport</keyword>
<dbReference type="EMBL" id="KV417320">
    <property type="protein sequence ID" value="KZO91616.1"/>
    <property type="molecule type" value="Genomic_DNA"/>
</dbReference>
<sequence length="548" mass="60462">MAAPQEKTVTEVRLDEGKHDNASDGGVKELEYYHGAPTTAILKQEALQEAMDADPGVPAFSWRSWQFAYIIAVVLCCSGDAGYDGTVMSAINSMVQYQQYFNLQAASSKTGIVFGIYTIGQIASFFTCATLPDWFGRRWSMLIGNVCLVAGAVIAANANGMPMFIGGRFLTGLGTSTAGVSARSYLAEITSPATRGRYIGLLNSFFYVGQIIASGIAIPTGRYDDNMAWRAPIYVQGLPALLNVLLVMWLPESPRWLYTRGKTELATKILAKYHTKNNDVNSPIIQLQLAEIEEYISLDGSDKRWWDFKPLFKTRSDRYRIWLVTLVAAGSSWAGNGLVTNYLTILLNEAGITSPDRQRVLNFVNSVTSFIGALLGTASVDYLGRRTIVLTAIIALIIAGLLSTAGSNVAQANAGISFIFLFMVFFSFGWTPMQALYPAEVMSYEGRAKGLAWYTLISQATNCVNTFALPVALANITWKTYIVFGVFDVCLLPVVWYYFVEPKQLTLEEMDQVFASDNPRLASFELQRVAKERKRALKLRHRGKDVVA</sequence>
<evidence type="ECO:0000256" key="10">
    <source>
        <dbReference type="SAM" id="Phobius"/>
    </source>
</evidence>
<comment type="catalytic activity">
    <reaction evidence="7">
        <text>myo-inositol(out) + H(+)(out) = myo-inositol(in) + H(+)(in)</text>
        <dbReference type="Rhea" id="RHEA:60364"/>
        <dbReference type="ChEBI" id="CHEBI:15378"/>
        <dbReference type="ChEBI" id="CHEBI:17268"/>
    </reaction>
</comment>
<proteinExistence type="inferred from homology"/>
<evidence type="ECO:0000256" key="7">
    <source>
        <dbReference type="ARBA" id="ARBA00049119"/>
    </source>
</evidence>
<comment type="similarity">
    <text evidence="2 8">Belongs to the major facilitator superfamily. Sugar transporter (TC 2.A.1.1) family.</text>
</comment>
<feature type="transmembrane region" description="Helical" evidence="10">
    <location>
        <begin position="231"/>
        <end position="250"/>
    </location>
</feature>
<evidence type="ECO:0000256" key="4">
    <source>
        <dbReference type="ARBA" id="ARBA00022692"/>
    </source>
</evidence>
<evidence type="ECO:0000313" key="12">
    <source>
        <dbReference type="EMBL" id="KZO91616.1"/>
    </source>
</evidence>
<evidence type="ECO:0000256" key="9">
    <source>
        <dbReference type="SAM" id="MobiDB-lite"/>
    </source>
</evidence>
<dbReference type="InterPro" id="IPR036259">
    <property type="entry name" value="MFS_trans_sf"/>
</dbReference>
<dbReference type="InterPro" id="IPR050360">
    <property type="entry name" value="MFS_Sugar_Transporters"/>
</dbReference>
<keyword evidence="5 10" id="KW-1133">Transmembrane helix</keyword>
<feature type="transmembrane region" description="Helical" evidence="10">
    <location>
        <begin position="451"/>
        <end position="474"/>
    </location>
</feature>
<reference evidence="12 13" key="1">
    <citation type="journal article" date="2016" name="Mol. Biol. Evol.">
        <title>Comparative Genomics of Early-Diverging Mushroom-Forming Fungi Provides Insights into the Origins of Lignocellulose Decay Capabilities.</title>
        <authorList>
            <person name="Nagy L.G."/>
            <person name="Riley R."/>
            <person name="Tritt A."/>
            <person name="Adam C."/>
            <person name="Daum C."/>
            <person name="Floudas D."/>
            <person name="Sun H."/>
            <person name="Yadav J.S."/>
            <person name="Pangilinan J."/>
            <person name="Larsson K.H."/>
            <person name="Matsuura K."/>
            <person name="Barry K."/>
            <person name="Labutti K."/>
            <person name="Kuo R."/>
            <person name="Ohm R.A."/>
            <person name="Bhattacharya S.S."/>
            <person name="Shirouzu T."/>
            <person name="Yoshinaga Y."/>
            <person name="Martin F.M."/>
            <person name="Grigoriev I.V."/>
            <person name="Hibbett D.S."/>
        </authorList>
    </citation>
    <scope>NUCLEOTIDE SEQUENCE [LARGE SCALE GENOMIC DNA]</scope>
    <source>
        <strain evidence="12 13">TUFC12733</strain>
    </source>
</reference>
<dbReference type="PANTHER" id="PTHR48022:SF79">
    <property type="entry name" value="LACTOSE PERMEASE, PUTATIVE (AFU_ORTHOLOGUE AFUA_6G01860)-RELATED"/>
    <property type="match status" value="1"/>
</dbReference>
<organism evidence="12 13">
    <name type="scientific">Calocera viscosa (strain TUFC12733)</name>
    <dbReference type="NCBI Taxonomy" id="1330018"/>
    <lineage>
        <taxon>Eukaryota</taxon>
        <taxon>Fungi</taxon>
        <taxon>Dikarya</taxon>
        <taxon>Basidiomycota</taxon>
        <taxon>Agaricomycotina</taxon>
        <taxon>Dacrymycetes</taxon>
        <taxon>Dacrymycetales</taxon>
        <taxon>Dacrymycetaceae</taxon>
        <taxon>Calocera</taxon>
    </lineage>
</organism>
<evidence type="ECO:0000256" key="1">
    <source>
        <dbReference type="ARBA" id="ARBA00004141"/>
    </source>
</evidence>
<accession>A0A167HH16</accession>
<feature type="domain" description="Major facilitator superfamily (MFS) profile" evidence="11">
    <location>
        <begin position="70"/>
        <end position="503"/>
    </location>
</feature>
<feature type="transmembrane region" description="Helical" evidence="10">
    <location>
        <begin position="198"/>
        <end position="219"/>
    </location>
</feature>
<dbReference type="GO" id="GO:0016020">
    <property type="term" value="C:membrane"/>
    <property type="evidence" value="ECO:0007669"/>
    <property type="project" value="UniProtKB-SubCell"/>
</dbReference>
<feature type="transmembrane region" description="Helical" evidence="10">
    <location>
        <begin position="139"/>
        <end position="158"/>
    </location>
</feature>
<evidence type="ECO:0000256" key="2">
    <source>
        <dbReference type="ARBA" id="ARBA00010992"/>
    </source>
</evidence>
<dbReference type="SUPFAM" id="SSF103473">
    <property type="entry name" value="MFS general substrate transporter"/>
    <property type="match status" value="1"/>
</dbReference>
<evidence type="ECO:0000313" key="13">
    <source>
        <dbReference type="Proteomes" id="UP000076738"/>
    </source>
</evidence>
<dbReference type="GO" id="GO:0005351">
    <property type="term" value="F:carbohydrate:proton symporter activity"/>
    <property type="evidence" value="ECO:0007669"/>
    <property type="project" value="TreeGrafter"/>
</dbReference>
<dbReference type="FunFam" id="1.20.1250.20:FF:000134">
    <property type="entry name" value="MFS sugar transporter protein"/>
    <property type="match status" value="1"/>
</dbReference>
<evidence type="ECO:0000256" key="3">
    <source>
        <dbReference type="ARBA" id="ARBA00022448"/>
    </source>
</evidence>
<evidence type="ECO:0000259" key="11">
    <source>
        <dbReference type="PROSITE" id="PS50850"/>
    </source>
</evidence>
<feature type="compositionally biased region" description="Basic and acidic residues" evidence="9">
    <location>
        <begin position="8"/>
        <end position="23"/>
    </location>
</feature>
<keyword evidence="13" id="KW-1185">Reference proteome</keyword>
<dbReference type="InterPro" id="IPR003663">
    <property type="entry name" value="Sugar/inositol_transpt"/>
</dbReference>
<dbReference type="Proteomes" id="UP000076738">
    <property type="component" value="Unassembled WGS sequence"/>
</dbReference>
<dbReference type="PROSITE" id="PS50850">
    <property type="entry name" value="MFS"/>
    <property type="match status" value="1"/>
</dbReference>